<dbReference type="SMART" id="SM00826">
    <property type="entry name" value="PKS_DH"/>
    <property type="match status" value="1"/>
</dbReference>
<dbReference type="Gene3D" id="3.40.50.720">
    <property type="entry name" value="NAD(P)-binding Rossmann-like Domain"/>
    <property type="match status" value="1"/>
</dbReference>
<evidence type="ECO:0000256" key="2">
    <source>
        <dbReference type="ARBA" id="ARBA00022553"/>
    </source>
</evidence>
<comment type="caution">
    <text evidence="8">The sequence shown here is derived from an EMBL/GenBank/DDBJ whole genome shotgun (WGS) entry which is preliminary data.</text>
</comment>
<dbReference type="SUPFAM" id="SSF51735">
    <property type="entry name" value="NAD(P)-binding Rossmann-fold domains"/>
    <property type="match status" value="2"/>
</dbReference>
<dbReference type="Gene3D" id="3.30.70.3290">
    <property type="match status" value="1"/>
</dbReference>
<evidence type="ECO:0000313" key="8">
    <source>
        <dbReference type="EMBL" id="MCM8569378.1"/>
    </source>
</evidence>
<dbReference type="PROSITE" id="PS52004">
    <property type="entry name" value="KS3_2"/>
    <property type="match status" value="1"/>
</dbReference>
<dbReference type="PANTHER" id="PTHR43775">
    <property type="entry name" value="FATTY ACID SYNTHASE"/>
    <property type="match status" value="1"/>
</dbReference>
<evidence type="ECO:0000313" key="9">
    <source>
        <dbReference type="Proteomes" id="UP001155077"/>
    </source>
</evidence>
<dbReference type="InterPro" id="IPR006162">
    <property type="entry name" value="Ppantetheine_attach_site"/>
</dbReference>
<dbReference type="Pfam" id="PF00698">
    <property type="entry name" value="Acyl_transf_1"/>
    <property type="match status" value="1"/>
</dbReference>
<dbReference type="InterPro" id="IPR036291">
    <property type="entry name" value="NAD(P)-bd_dom_sf"/>
</dbReference>
<dbReference type="Gene3D" id="3.40.366.10">
    <property type="entry name" value="Malonyl-Coenzyme A Acyl Carrier Protein, domain 2"/>
    <property type="match status" value="1"/>
</dbReference>
<keyword evidence="1" id="KW-0596">Phosphopantetheine</keyword>
<dbReference type="InterPro" id="IPR001227">
    <property type="entry name" value="Ac_transferase_dom_sf"/>
</dbReference>
<proteinExistence type="predicted"/>
<organism evidence="8 9">
    <name type="scientific">Gramella jeungdoensis</name>
    <dbReference type="NCBI Taxonomy" id="708091"/>
    <lineage>
        <taxon>Bacteria</taxon>
        <taxon>Pseudomonadati</taxon>
        <taxon>Bacteroidota</taxon>
        <taxon>Flavobacteriia</taxon>
        <taxon>Flavobacteriales</taxon>
        <taxon>Flavobacteriaceae</taxon>
        <taxon>Christiangramia</taxon>
    </lineage>
</organism>
<dbReference type="InterPro" id="IPR014043">
    <property type="entry name" value="Acyl_transferase_dom"/>
</dbReference>
<sequence>MKSEKNIQNWLISEIAELLEIDPETIDIHTQFVDYGLSSREVVSLSGDLEETLGQRLSPTLVYEYPNIFALSKYLSEKKESKDSTSRETNDSANSKEAIAIIGMGCRFPGANDLDSFWQLLKDGIDAIREIPSDRWDKQDYYDSDPAFAGKASSKWGGFLDTVDEFDPFFFGISPNEAKHMDPQQRLLLELSFEAIDNAGLSKEDIDGSKTGVFIGISINEYGNILFQNPDIISSHSGIGSALSIAANRLSYFFNFCGPSMAIDTACSSSLAAVHLACQSIRNGECSMALAGGSNIILSPAHSIAFTKAGVLAPDGKCKTFDAQANGYVRGEGGGMIILKSYSKALVDGDPILALIPGSAMSQDGRTNGLMAPSSESQEKLLADAYKASGVFPGDVQYVETHGTGTLLGDFMEATALGSIIGRNRKGIPCTIGSVKTNIGHLEAAAGIAGLIKVVLSMKNEAIPPSLHFKKPNPHIEFDKLNLEVQNKLASWDTGKRIAGVSSFGFGGTNVHLVLTEPEENIKTNKTENDALTSYKILPFSAKNNESLRVMAKDFIKLLESEFSNSTYDICHAAGKRRSQFGFRLATIGKSRSELINGLKAYINGEQDANLISVNMAPKTSPRLAFVFSGQGGQWFGMGCELLTSEPVFSEVIDRIDHIIKKEFNWSLRDVMLDEDSELYLQRIDIIQPTIFAIQVAMVELLKFWGITPDSVIGHSMGEIAAAYTAEILSLEDAIKVICLRSELLIDLSGKGSMLATELTHEEAENICSEYKNEISVAAINGPNSIIFSGDTEILQTIMDDLDRKNLFCRWVKVDVASHSPQIELLRSKMIEMLSGIKSQTPKISIYSTVTGEKANHLSFDANYWVNNLRNTVLFSDAIKSLQENEHLTLLEIGPHPLLLGSIQQCLYPNKRQFRLLPAMRREEPEREVLLRSLGVLYLDGFKVLWDRLYSNTTNHVTLPPIPYNKERFWIEDEIRNSVNNRLSTNSNYSTNSTLLGQRIEIANNTSTYIWQKEISVETLKFLNDHQIEDEIILPAAVFIEIAWQAILEADLGHSFQLSNFTFLNKLVPQKEKATQVQTILTTKKEDFYSLEIYSYDSSSSDWTVHVSTEIIPYETQDAIQSTFSRSFQSLKENCSWEQSKDEFYQSLSHRGMNYGPSLQGVGHIWYKDGVSLGKIDAVNLPDEQIQNYNLHPALMDACFQIIAGTPFAVEDQFKYLPSKCGNIRCFSKPSGLLWGHITYISEATSGANNIEVDIQLYDENYQIVAQFTGFELKRVERGKSQYSLTKNIRLYQLAWLSQNACVPYFKKSTTKRNWLIFADREGYGDAITSKLEDLGDRCYILSIAKFSSVREDILVSEIESIFKTIQDPLHGIIHLWSISIPENEEFSNDKTEFFGCNSLLYLIKTLANHIKGSPKLCIVTRGAQFVGPGEEIVPNQSPIWGFGKVISFEIPELNCIRIDLDPEQSMDKSSTLLLNQIASNDNEDQIAFRGGDRFVLRLKAFEKKIVLGRSYFSGDHTYLITGGLGALGLSVAKWLAKRGARHLVLLGRSDPSKSAIHHLDVIKKQGVEVMIAKADVSDKAKVQRIFKQIEENFPPLKGVIHAAGIIDDGSIFNLDKGRMKKVMAPKVNGTWNLHEATKDLKLDFFVIFSSAVSVLGSPGQANYAAASSFLDAMAYYRQKLSLPCISINWGPWAEAGLAAEAKDRLQEKNVSAQHLIKEIEIEEGLNVLDFLIKGTSTQVVVLPFDLETLIELYPTAAGMPFFAEVGGKDSVASRLYSRPNLRQEYVAPRNAVERKLTELWQNTLHIDRVGIKDSFFELGGDSVLAAQVLASAKKVYGISVNPQEVFEAFTIEKLGKIVEEEILKQMEEMTEEEAERRLFNKD</sequence>
<dbReference type="PANTHER" id="PTHR43775:SF37">
    <property type="entry name" value="SI:DKEY-61P9.11"/>
    <property type="match status" value="1"/>
</dbReference>
<dbReference type="InterPro" id="IPR020841">
    <property type="entry name" value="PKS_Beta-ketoAc_synthase_dom"/>
</dbReference>
<feature type="domain" description="Carrier" evidence="5">
    <location>
        <begin position="1788"/>
        <end position="1863"/>
    </location>
</feature>
<dbReference type="SUPFAM" id="SSF47336">
    <property type="entry name" value="ACP-like"/>
    <property type="match status" value="2"/>
</dbReference>
<dbReference type="InterPro" id="IPR050091">
    <property type="entry name" value="PKS_NRPS_Biosynth_Enz"/>
</dbReference>
<dbReference type="InterPro" id="IPR018201">
    <property type="entry name" value="Ketoacyl_synth_AS"/>
</dbReference>
<dbReference type="SUPFAM" id="SSF52151">
    <property type="entry name" value="FabD/lysophospholipase-like"/>
    <property type="match status" value="1"/>
</dbReference>
<dbReference type="InterPro" id="IPR009081">
    <property type="entry name" value="PP-bd_ACP"/>
</dbReference>
<protein>
    <submittedName>
        <fullName evidence="8">SDR family NAD(P)-dependent oxidoreductase</fullName>
    </submittedName>
</protein>
<dbReference type="InterPro" id="IPR057326">
    <property type="entry name" value="KR_dom"/>
</dbReference>
<dbReference type="InterPro" id="IPR013968">
    <property type="entry name" value="PKS_KR"/>
</dbReference>
<dbReference type="Pfam" id="PF21089">
    <property type="entry name" value="PKS_DH_N"/>
    <property type="match status" value="1"/>
</dbReference>
<dbReference type="Pfam" id="PF02801">
    <property type="entry name" value="Ketoacyl-synt_C"/>
    <property type="match status" value="1"/>
</dbReference>
<feature type="domain" description="PKS/mFAS DH" evidence="7">
    <location>
        <begin position="993"/>
        <end position="1282"/>
    </location>
</feature>
<dbReference type="SUPFAM" id="SSF53901">
    <property type="entry name" value="Thiolase-like"/>
    <property type="match status" value="1"/>
</dbReference>
<dbReference type="InterPro" id="IPR016039">
    <property type="entry name" value="Thiolase-like"/>
</dbReference>
<dbReference type="Pfam" id="PF08659">
    <property type="entry name" value="KR"/>
    <property type="match status" value="1"/>
</dbReference>
<dbReference type="Pfam" id="PF16197">
    <property type="entry name" value="KAsynt_C_assoc"/>
    <property type="match status" value="1"/>
</dbReference>
<evidence type="ECO:0000259" key="6">
    <source>
        <dbReference type="PROSITE" id="PS52004"/>
    </source>
</evidence>
<keyword evidence="3" id="KW-0808">Transferase</keyword>
<dbReference type="PROSITE" id="PS00012">
    <property type="entry name" value="PHOSPHOPANTETHEINE"/>
    <property type="match status" value="1"/>
</dbReference>
<accession>A0ABT0Z0X3</accession>
<dbReference type="InterPro" id="IPR049551">
    <property type="entry name" value="PKS_DH_C"/>
</dbReference>
<evidence type="ECO:0000256" key="1">
    <source>
        <dbReference type="ARBA" id="ARBA00022450"/>
    </source>
</evidence>
<dbReference type="Proteomes" id="UP001155077">
    <property type="component" value="Unassembled WGS sequence"/>
</dbReference>
<keyword evidence="2" id="KW-0597">Phosphoprotein</keyword>
<dbReference type="PROSITE" id="PS50075">
    <property type="entry name" value="CARRIER"/>
    <property type="match status" value="2"/>
</dbReference>
<dbReference type="Gene3D" id="3.10.129.110">
    <property type="entry name" value="Polyketide synthase dehydratase"/>
    <property type="match status" value="1"/>
</dbReference>
<dbReference type="Pfam" id="PF14765">
    <property type="entry name" value="PS-DH"/>
    <property type="match status" value="1"/>
</dbReference>
<dbReference type="CDD" id="cd08955">
    <property type="entry name" value="KR_2_FAS_SDR_x"/>
    <property type="match status" value="1"/>
</dbReference>
<dbReference type="InterPro" id="IPR016035">
    <property type="entry name" value="Acyl_Trfase/lysoPLipase"/>
</dbReference>
<dbReference type="InterPro" id="IPR020807">
    <property type="entry name" value="PKS_DH"/>
</dbReference>
<name>A0ABT0Z0X3_9FLAO</name>
<dbReference type="SMART" id="SM00827">
    <property type="entry name" value="PKS_AT"/>
    <property type="match status" value="1"/>
</dbReference>
<evidence type="ECO:0000259" key="7">
    <source>
        <dbReference type="PROSITE" id="PS52019"/>
    </source>
</evidence>
<dbReference type="RefSeq" id="WP_252112382.1">
    <property type="nucleotide sequence ID" value="NZ_JAMSCK010000003.1"/>
</dbReference>
<gene>
    <name evidence="8" type="ORF">NE848_08305</name>
</gene>
<feature type="domain" description="Carrier" evidence="5">
    <location>
        <begin position="2"/>
        <end position="79"/>
    </location>
</feature>
<dbReference type="SMART" id="SM01294">
    <property type="entry name" value="PKS_PP_betabranch"/>
    <property type="match status" value="1"/>
</dbReference>
<evidence type="ECO:0000256" key="4">
    <source>
        <dbReference type="PROSITE-ProRule" id="PRU01363"/>
    </source>
</evidence>
<evidence type="ECO:0000256" key="3">
    <source>
        <dbReference type="ARBA" id="ARBA00022679"/>
    </source>
</evidence>
<evidence type="ECO:0000259" key="5">
    <source>
        <dbReference type="PROSITE" id="PS50075"/>
    </source>
</evidence>
<dbReference type="SUPFAM" id="SSF55048">
    <property type="entry name" value="Probable ACP-binding domain of malonyl-CoA ACP transacylase"/>
    <property type="match status" value="1"/>
</dbReference>
<dbReference type="InterPro" id="IPR049900">
    <property type="entry name" value="PKS_mFAS_DH"/>
</dbReference>
<dbReference type="InterPro" id="IPR014030">
    <property type="entry name" value="Ketoacyl_synth_N"/>
</dbReference>
<reference evidence="8" key="1">
    <citation type="submission" date="2022-06" db="EMBL/GenBank/DDBJ databases">
        <title>Gramella sediminis sp. nov., isolated from deep-sea sediment of the Indian Ocean.</title>
        <authorList>
            <person name="Yang L."/>
        </authorList>
    </citation>
    <scope>NUCLEOTIDE SEQUENCE</scope>
    <source>
        <strain evidence="8">HMD3159</strain>
    </source>
</reference>
<keyword evidence="9" id="KW-1185">Reference proteome</keyword>
<dbReference type="CDD" id="cd00833">
    <property type="entry name" value="PKS"/>
    <property type="match status" value="1"/>
</dbReference>
<dbReference type="InterPro" id="IPR014031">
    <property type="entry name" value="Ketoacyl_synth_C"/>
</dbReference>
<dbReference type="InterPro" id="IPR020806">
    <property type="entry name" value="PKS_PP-bd"/>
</dbReference>
<dbReference type="Gene3D" id="3.40.47.10">
    <property type="match status" value="1"/>
</dbReference>
<dbReference type="SMART" id="SM00825">
    <property type="entry name" value="PKS_KS"/>
    <property type="match status" value="1"/>
</dbReference>
<dbReference type="SMART" id="SM00822">
    <property type="entry name" value="PKS_KR"/>
    <property type="match status" value="1"/>
</dbReference>
<dbReference type="PROSITE" id="PS52019">
    <property type="entry name" value="PKS_MFAS_DH"/>
    <property type="match status" value="1"/>
</dbReference>
<dbReference type="InterPro" id="IPR032821">
    <property type="entry name" value="PKS_assoc"/>
</dbReference>
<dbReference type="EMBL" id="JAMSCK010000003">
    <property type="protein sequence ID" value="MCM8569378.1"/>
    <property type="molecule type" value="Genomic_DNA"/>
</dbReference>
<dbReference type="Pfam" id="PF00109">
    <property type="entry name" value="ketoacyl-synt"/>
    <property type="match status" value="1"/>
</dbReference>
<dbReference type="PROSITE" id="PS00606">
    <property type="entry name" value="KS3_1"/>
    <property type="match status" value="1"/>
</dbReference>
<feature type="domain" description="Ketosynthase family 3 (KS3)" evidence="6">
    <location>
        <begin position="96"/>
        <end position="517"/>
    </location>
</feature>
<dbReference type="Gene3D" id="1.10.1200.10">
    <property type="entry name" value="ACP-like"/>
    <property type="match status" value="2"/>
</dbReference>
<feature type="active site" description="Proton acceptor; for dehydratase activity" evidence="4">
    <location>
        <position position="1026"/>
    </location>
</feature>
<dbReference type="Pfam" id="PF00550">
    <property type="entry name" value="PP-binding"/>
    <property type="match status" value="2"/>
</dbReference>
<dbReference type="InterPro" id="IPR049552">
    <property type="entry name" value="PKS_DH_N"/>
</dbReference>
<feature type="region of interest" description="N-terminal hotdog fold" evidence="4">
    <location>
        <begin position="993"/>
        <end position="1118"/>
    </location>
</feature>
<dbReference type="SMART" id="SM00823">
    <property type="entry name" value="PKS_PP"/>
    <property type="match status" value="2"/>
</dbReference>
<feature type="active site" description="Proton donor; for dehydratase activity" evidence="4">
    <location>
        <position position="1197"/>
    </location>
</feature>
<feature type="region of interest" description="C-terminal hotdog fold" evidence="4">
    <location>
        <begin position="1136"/>
        <end position="1282"/>
    </location>
</feature>
<dbReference type="InterPro" id="IPR036736">
    <property type="entry name" value="ACP-like_sf"/>
</dbReference>
<dbReference type="InterPro" id="IPR016036">
    <property type="entry name" value="Malonyl_transacylase_ACP-bd"/>
</dbReference>
<dbReference type="InterPro" id="IPR042104">
    <property type="entry name" value="PKS_dehydratase_sf"/>
</dbReference>